<gene>
    <name evidence="1" type="ORF">ABE541_18795</name>
</gene>
<dbReference type="EMBL" id="JBDJNQ010000009">
    <property type="protein sequence ID" value="MEN5379321.1"/>
    <property type="molecule type" value="Genomic_DNA"/>
</dbReference>
<dbReference type="RefSeq" id="WP_132767702.1">
    <property type="nucleotide sequence ID" value="NZ_JAOQNK010000001.1"/>
</dbReference>
<sequence>MVRKICLLLLTSCLLISCSDKELGSLVDEIDVEHPTGEEEKVPIRIVADKSNQNFYEMVMFELKDSTYNGPNGSMLIPLKYQNLDSLTWEVEGSPKKLNLVVKQSGGYRFTTAWGHYFYLPGNYKTYLKGYRGKDLVVKDSATIRISGDGDFLHVKWSELSGDPNENIGYTNNGTQDYEFQVYSNKIGKEIFSKLNVRFEHLDYRKFNPEIGKRELEVFTTYISSLYGEPKYDETTKGIHAKFKKLFRKGVRAEQVIKIWLGKTSNMALLKKESWKEDGFGYEIHAEPNH</sequence>
<evidence type="ECO:0008006" key="3">
    <source>
        <dbReference type="Google" id="ProtNLM"/>
    </source>
</evidence>
<evidence type="ECO:0000313" key="2">
    <source>
        <dbReference type="Proteomes" id="UP001409291"/>
    </source>
</evidence>
<comment type="caution">
    <text evidence="1">The sequence shown here is derived from an EMBL/GenBank/DDBJ whole genome shotgun (WGS) entry which is preliminary data.</text>
</comment>
<dbReference type="Proteomes" id="UP001409291">
    <property type="component" value="Unassembled WGS sequence"/>
</dbReference>
<dbReference type="PROSITE" id="PS51257">
    <property type="entry name" value="PROKAR_LIPOPROTEIN"/>
    <property type="match status" value="1"/>
</dbReference>
<keyword evidence="2" id="KW-1185">Reference proteome</keyword>
<evidence type="ECO:0000313" key="1">
    <source>
        <dbReference type="EMBL" id="MEN5379321.1"/>
    </source>
</evidence>
<protein>
    <recommendedName>
        <fullName evidence="3">Lipoprotein</fullName>
    </recommendedName>
</protein>
<organism evidence="1 2">
    <name type="scientific">Sphingobacterium kitahiroshimense</name>
    <dbReference type="NCBI Taxonomy" id="470446"/>
    <lineage>
        <taxon>Bacteria</taxon>
        <taxon>Pseudomonadati</taxon>
        <taxon>Bacteroidota</taxon>
        <taxon>Sphingobacteriia</taxon>
        <taxon>Sphingobacteriales</taxon>
        <taxon>Sphingobacteriaceae</taxon>
        <taxon>Sphingobacterium</taxon>
    </lineage>
</organism>
<proteinExistence type="predicted"/>
<name>A0ABV0BXA9_9SPHI</name>
<reference evidence="1 2" key="1">
    <citation type="submission" date="2024-04" db="EMBL/GenBank/DDBJ databases">
        <title>WGS of bacteria from Torrens River.</title>
        <authorList>
            <person name="Wyrsch E.R."/>
            <person name="Drigo B."/>
        </authorList>
    </citation>
    <scope>NUCLEOTIDE SEQUENCE [LARGE SCALE GENOMIC DNA]</scope>
    <source>
        <strain evidence="1 2">TWI391</strain>
    </source>
</reference>
<accession>A0ABV0BXA9</accession>